<reference evidence="2" key="1">
    <citation type="journal article" date="2023" name="Science">
        <title>Elucidation of the pathway for biosynthesis of saponin adjuvants from the soapbark tree.</title>
        <authorList>
            <person name="Reed J."/>
            <person name="Orme A."/>
            <person name="El-Demerdash A."/>
            <person name="Owen C."/>
            <person name="Martin L.B.B."/>
            <person name="Misra R.C."/>
            <person name="Kikuchi S."/>
            <person name="Rejzek M."/>
            <person name="Martin A.C."/>
            <person name="Harkess A."/>
            <person name="Leebens-Mack J."/>
            <person name="Louveau T."/>
            <person name="Stephenson M.J."/>
            <person name="Osbourn A."/>
        </authorList>
    </citation>
    <scope>NUCLEOTIDE SEQUENCE</scope>
    <source>
        <strain evidence="2">S10</strain>
    </source>
</reference>
<keyword evidence="1" id="KW-1133">Transmembrane helix</keyword>
<comment type="caution">
    <text evidence="2">The sequence shown here is derived from an EMBL/GenBank/DDBJ whole genome shotgun (WGS) entry which is preliminary data.</text>
</comment>
<gene>
    <name evidence="2" type="ORF">O6P43_021676</name>
</gene>
<keyword evidence="1" id="KW-0812">Transmembrane</keyword>
<dbReference type="AlphaFoldDB" id="A0AAD7PGR5"/>
<keyword evidence="2" id="KW-0675">Receptor</keyword>
<dbReference type="KEGG" id="qsa:O6P43_021676"/>
<keyword evidence="1" id="KW-0472">Membrane</keyword>
<dbReference type="Proteomes" id="UP001163823">
    <property type="component" value="Chromosome 9"/>
</dbReference>
<organism evidence="2 3">
    <name type="scientific">Quillaja saponaria</name>
    <name type="common">Soap bark tree</name>
    <dbReference type="NCBI Taxonomy" id="32244"/>
    <lineage>
        <taxon>Eukaryota</taxon>
        <taxon>Viridiplantae</taxon>
        <taxon>Streptophyta</taxon>
        <taxon>Embryophyta</taxon>
        <taxon>Tracheophyta</taxon>
        <taxon>Spermatophyta</taxon>
        <taxon>Magnoliopsida</taxon>
        <taxon>eudicotyledons</taxon>
        <taxon>Gunneridae</taxon>
        <taxon>Pentapetalae</taxon>
        <taxon>rosids</taxon>
        <taxon>fabids</taxon>
        <taxon>Fabales</taxon>
        <taxon>Quillajaceae</taxon>
        <taxon>Quillaja</taxon>
    </lineage>
</organism>
<accession>A0AAD7PGR5</accession>
<evidence type="ECO:0000313" key="2">
    <source>
        <dbReference type="EMBL" id="KAJ7955018.1"/>
    </source>
</evidence>
<protein>
    <submittedName>
        <fullName evidence="2">Low-density receptor-like protein</fullName>
    </submittedName>
</protein>
<evidence type="ECO:0000313" key="3">
    <source>
        <dbReference type="Proteomes" id="UP001163823"/>
    </source>
</evidence>
<keyword evidence="3" id="KW-1185">Reference proteome</keyword>
<sequence length="77" mass="9057">MASSTAKVTFRIAMVSLILLLLFYVGRPLYWKISATIHEIQRKQTKCQRRYFPDRYGSSEISWLVPWRVRLGGPCHK</sequence>
<feature type="transmembrane region" description="Helical" evidence="1">
    <location>
        <begin position="12"/>
        <end position="31"/>
    </location>
</feature>
<dbReference type="EMBL" id="JARAOO010000009">
    <property type="protein sequence ID" value="KAJ7955018.1"/>
    <property type="molecule type" value="Genomic_DNA"/>
</dbReference>
<evidence type="ECO:0000256" key="1">
    <source>
        <dbReference type="SAM" id="Phobius"/>
    </source>
</evidence>
<proteinExistence type="predicted"/>
<name>A0AAD7PGR5_QUISA</name>